<feature type="compositionally biased region" description="Polar residues" evidence="3">
    <location>
        <begin position="1048"/>
        <end position="1059"/>
    </location>
</feature>
<feature type="compositionally biased region" description="Low complexity" evidence="3">
    <location>
        <begin position="1032"/>
        <end position="1043"/>
    </location>
</feature>
<accession>A0A9P7B9M4</accession>
<feature type="compositionally biased region" description="Low complexity" evidence="3">
    <location>
        <begin position="1113"/>
        <end position="1125"/>
    </location>
</feature>
<feature type="region of interest" description="Disordered" evidence="3">
    <location>
        <begin position="572"/>
        <end position="599"/>
    </location>
</feature>
<feature type="region of interest" description="Disordered" evidence="3">
    <location>
        <begin position="639"/>
        <end position="660"/>
    </location>
</feature>
<evidence type="ECO:0000313" key="6">
    <source>
        <dbReference type="Proteomes" id="UP000750334"/>
    </source>
</evidence>
<feature type="region of interest" description="Disordered" evidence="3">
    <location>
        <begin position="1094"/>
        <end position="1145"/>
    </location>
</feature>
<organism evidence="5 6">
    <name type="scientific">Maudiozyma exigua</name>
    <name type="common">Yeast</name>
    <name type="synonym">Kazachstania exigua</name>
    <dbReference type="NCBI Taxonomy" id="34358"/>
    <lineage>
        <taxon>Eukaryota</taxon>
        <taxon>Fungi</taxon>
        <taxon>Dikarya</taxon>
        <taxon>Ascomycota</taxon>
        <taxon>Saccharomycotina</taxon>
        <taxon>Saccharomycetes</taxon>
        <taxon>Saccharomycetales</taxon>
        <taxon>Saccharomycetaceae</taxon>
        <taxon>Maudiozyma</taxon>
    </lineage>
</organism>
<keyword evidence="1" id="KW-0597">Phosphoprotein</keyword>
<feature type="region of interest" description="Disordered" evidence="3">
    <location>
        <begin position="1185"/>
        <end position="1211"/>
    </location>
</feature>
<protein>
    <recommendedName>
        <fullName evidence="4">PH domain-containing protein</fullName>
    </recommendedName>
</protein>
<feature type="region of interest" description="Disordered" evidence="3">
    <location>
        <begin position="979"/>
        <end position="1059"/>
    </location>
</feature>
<feature type="compositionally biased region" description="Low complexity" evidence="3">
    <location>
        <begin position="572"/>
        <end position="583"/>
    </location>
</feature>
<dbReference type="InterPro" id="IPR001849">
    <property type="entry name" value="PH_domain"/>
</dbReference>
<feature type="compositionally biased region" description="Low complexity" evidence="3">
    <location>
        <begin position="27"/>
        <end position="37"/>
    </location>
</feature>
<evidence type="ECO:0000313" key="5">
    <source>
        <dbReference type="EMBL" id="KAG0667747.1"/>
    </source>
</evidence>
<feature type="compositionally biased region" description="Polar residues" evidence="3">
    <location>
        <begin position="979"/>
        <end position="995"/>
    </location>
</feature>
<keyword evidence="6" id="KW-1185">Reference proteome</keyword>
<evidence type="ECO:0000256" key="3">
    <source>
        <dbReference type="SAM" id="MobiDB-lite"/>
    </source>
</evidence>
<feature type="compositionally biased region" description="Polar residues" evidence="3">
    <location>
        <begin position="650"/>
        <end position="660"/>
    </location>
</feature>
<dbReference type="EMBL" id="PUHR01000094">
    <property type="protein sequence ID" value="KAG0667747.1"/>
    <property type="molecule type" value="Genomic_DNA"/>
</dbReference>
<evidence type="ECO:0000256" key="2">
    <source>
        <dbReference type="SAM" id="Coils"/>
    </source>
</evidence>
<dbReference type="SUPFAM" id="SSF50729">
    <property type="entry name" value="PH domain-like"/>
    <property type="match status" value="1"/>
</dbReference>
<dbReference type="Proteomes" id="UP000750334">
    <property type="component" value="Unassembled WGS sequence"/>
</dbReference>
<feature type="compositionally biased region" description="Gly residues" evidence="3">
    <location>
        <begin position="15"/>
        <end position="26"/>
    </location>
</feature>
<feature type="compositionally biased region" description="Low complexity" evidence="3">
    <location>
        <begin position="590"/>
        <end position="599"/>
    </location>
</feature>
<comment type="caution">
    <text evidence="5">The sequence shown here is derived from an EMBL/GenBank/DDBJ whole genome shotgun (WGS) entry which is preliminary data.</text>
</comment>
<dbReference type="InterPro" id="IPR046869">
    <property type="entry name" value="SLM1/RGC1-like_PH"/>
</dbReference>
<feature type="coiled-coil region" evidence="2">
    <location>
        <begin position="704"/>
        <end position="731"/>
    </location>
</feature>
<feature type="compositionally biased region" description="Polar residues" evidence="3">
    <location>
        <begin position="1198"/>
        <end position="1211"/>
    </location>
</feature>
<proteinExistence type="predicted"/>
<feature type="domain" description="PH" evidence="4">
    <location>
        <begin position="501"/>
        <end position="766"/>
    </location>
</feature>
<name>A0A9P7B9M4_MAUEX</name>
<dbReference type="Pfam" id="PF20399">
    <property type="entry name" value="PH_20"/>
    <property type="match status" value="1"/>
</dbReference>
<dbReference type="PANTHER" id="PTHR31941">
    <property type="entry name" value="CYTOSKELETAL SIGNALING PROTEIN SLM1"/>
    <property type="match status" value="1"/>
</dbReference>
<sequence length="1211" mass="132562">MSDYFSVKPSTYHSEGGGGDNEGGTTHGAAGSSGTNTPGSNQQLLTPSYSIAGSTLNTDNASIHSSGSQYLMDMIPDSLTLKDNATYSHINTKDFILPKTDVRSPYYIAVPIPNPLATAALNNTSLPEDGPKDGADDEGYFVREFPTDILIDRFYKWKKILKSIIAYLREVAYAQEQFARVNHQIKGSIKFPFLTDIQDGSNKIVDPLFTPKLAKKQQPLTLAQQKEQKELELQKQMEAELESATGSIPKLPSQTQNSNMSTNTAASGFMQFGSGSIQDIQVILKKHHLALAAQQFKVSKEITSVLIPKLESLRKDLSFKIKEIKELHSDFKTNIKSHIKLTSHLLNKYIAAIKFVNKGNLDGQYTNSNIHLHPKHDPFLLKLQLDLQLKRQLSEENYLQEAYINLQTTGLKLEKIIYSKIQHALQRYSSLIDAEARLMIKNLCQELQHGMLSKPPALEWDHFVSHHPLCLMDLKSNDPLPRPRKLSDIVYPNMKASMAKCIRAGYFVKKSNFTKDFKKGYFVLTPNYLHEFKSSNFFNNPQSASSSVSNSGYSTPSLSVSSSSAHISTLGDSMTMTSMTPSTNGQATANGKNSGNSKKVNSLTPILSIPLNECTLTEYTESSFTLTGKATFIELEKKKTTGNPGYGITGQYSSSGCPSPGNIHTSASAASLNPLENESAKYITKKSASALSKLLLKPVRGKQAKQKSANKKEVKRQQEEYNRVIEKESNHIVTWIFKSIQENPSEEEKRHFKKWILDLKNLCSFNTTRERLKFIDEKIGKIQNHRVRGKHHHTSSNVESTIGGSTVVSEAPSMYGSSVMLDPSMNSTSNSLPIQTIETLQGKPQQETTTSNKPNYIPIENTAAMDLNAGFRSRINTPMIDDNGNLITLAEKRPAMVKSGSVSSYGLQPLPKHMQSPDPSNTSDQYYMNSIGSGSDNGPNMSITSNGVSGRGNLMTLPPQANRHQRNISLPSTIGALSPGQSPSGLSMGSDNSQGGYFAIPIHKDAHPDLPTTTNQGPVSLFHDDQVKQATSLSLSRTSSRGLRNSRKPSASSIQNTNLITVPKVHVNNQEVKGPPLPRAPPILQKQLSTGSLPALVNHTGSVPGPSESQNNGAATPPATASGAPFYQKRNGSATNLGTPTPSGARIHSYRKHKKNVSFGSLNSLMFSKKSGSYAYSSANLMNGGIQEDEDSEDGKSTHGSIKLNQSIYQT</sequence>
<gene>
    <name evidence="5" type="ORF">C6P45_005423</name>
</gene>
<dbReference type="PANTHER" id="PTHR31941:SF15">
    <property type="entry name" value="ACTIVATOR OF SKN7 PROTEIN 10-RELATED"/>
    <property type="match status" value="1"/>
</dbReference>
<dbReference type="InterPro" id="IPR011993">
    <property type="entry name" value="PH-like_dom_sf"/>
</dbReference>
<reference evidence="5 6" key="1">
    <citation type="submission" date="2020-11" db="EMBL/GenBank/DDBJ databases">
        <title>Kefir isolates.</title>
        <authorList>
            <person name="Marcisauskas S."/>
            <person name="Kim Y."/>
            <person name="Blasche S."/>
        </authorList>
    </citation>
    <scope>NUCLEOTIDE SEQUENCE [LARGE SCALE GENOMIC DNA]</scope>
    <source>
        <strain evidence="5 6">OG2</strain>
    </source>
</reference>
<feature type="region of interest" description="Disordered" evidence="3">
    <location>
        <begin position="1"/>
        <end position="46"/>
    </location>
</feature>
<evidence type="ECO:0000256" key="1">
    <source>
        <dbReference type="ARBA" id="ARBA00022553"/>
    </source>
</evidence>
<keyword evidence="2" id="KW-0175">Coiled coil</keyword>
<dbReference type="AlphaFoldDB" id="A0A9P7B9M4"/>
<dbReference type="InterPro" id="IPR046868">
    <property type="entry name" value="BAR_4"/>
</dbReference>
<dbReference type="Pfam" id="PF20400">
    <property type="entry name" value="BAR_4"/>
    <property type="match status" value="1"/>
</dbReference>
<feature type="compositionally biased region" description="Polar residues" evidence="3">
    <location>
        <begin position="1130"/>
        <end position="1142"/>
    </location>
</feature>
<evidence type="ECO:0000259" key="4">
    <source>
        <dbReference type="SMART" id="SM00233"/>
    </source>
</evidence>
<dbReference type="OrthoDB" id="2264563at2759"/>
<dbReference type="SMART" id="SM00233">
    <property type="entry name" value="PH"/>
    <property type="match status" value="1"/>
</dbReference>
<dbReference type="Gene3D" id="2.30.29.30">
    <property type="entry name" value="Pleckstrin-homology domain (PH domain)/Phosphotyrosine-binding domain (PTB)"/>
    <property type="match status" value="1"/>
</dbReference>
<feature type="region of interest" description="Disordered" evidence="3">
    <location>
        <begin position="901"/>
        <end position="923"/>
    </location>
</feature>